<proteinExistence type="predicted"/>
<feature type="region of interest" description="Disordered" evidence="1">
    <location>
        <begin position="350"/>
        <end position="369"/>
    </location>
</feature>
<keyword evidence="3" id="KW-1185">Reference proteome</keyword>
<dbReference type="EMBL" id="MU154680">
    <property type="protein sequence ID" value="KAF9489178.1"/>
    <property type="molecule type" value="Genomic_DNA"/>
</dbReference>
<gene>
    <name evidence="2" type="ORF">BDN71DRAFT_1512381</name>
</gene>
<evidence type="ECO:0000313" key="3">
    <source>
        <dbReference type="Proteomes" id="UP000807025"/>
    </source>
</evidence>
<organism evidence="2 3">
    <name type="scientific">Pleurotus eryngii</name>
    <name type="common">Boletus of the steppes</name>
    <dbReference type="NCBI Taxonomy" id="5323"/>
    <lineage>
        <taxon>Eukaryota</taxon>
        <taxon>Fungi</taxon>
        <taxon>Dikarya</taxon>
        <taxon>Basidiomycota</taxon>
        <taxon>Agaricomycotina</taxon>
        <taxon>Agaricomycetes</taxon>
        <taxon>Agaricomycetidae</taxon>
        <taxon>Agaricales</taxon>
        <taxon>Pleurotineae</taxon>
        <taxon>Pleurotaceae</taxon>
        <taxon>Pleurotus</taxon>
    </lineage>
</organism>
<name>A0A9P5ZLD3_PLEER</name>
<evidence type="ECO:0000256" key="1">
    <source>
        <dbReference type="SAM" id="MobiDB-lite"/>
    </source>
</evidence>
<reference evidence="2" key="1">
    <citation type="submission" date="2020-11" db="EMBL/GenBank/DDBJ databases">
        <authorList>
            <consortium name="DOE Joint Genome Institute"/>
            <person name="Ahrendt S."/>
            <person name="Riley R."/>
            <person name="Andreopoulos W."/>
            <person name="Labutti K."/>
            <person name="Pangilinan J."/>
            <person name="Ruiz-Duenas F.J."/>
            <person name="Barrasa J.M."/>
            <person name="Sanchez-Garcia M."/>
            <person name="Camarero S."/>
            <person name="Miyauchi S."/>
            <person name="Serrano A."/>
            <person name="Linde D."/>
            <person name="Babiker R."/>
            <person name="Drula E."/>
            <person name="Ayuso-Fernandez I."/>
            <person name="Pacheco R."/>
            <person name="Padilla G."/>
            <person name="Ferreira P."/>
            <person name="Barriuso J."/>
            <person name="Kellner H."/>
            <person name="Castanera R."/>
            <person name="Alfaro M."/>
            <person name="Ramirez L."/>
            <person name="Pisabarro A.G."/>
            <person name="Kuo A."/>
            <person name="Tritt A."/>
            <person name="Lipzen A."/>
            <person name="He G."/>
            <person name="Yan M."/>
            <person name="Ng V."/>
            <person name="Cullen D."/>
            <person name="Martin F."/>
            <person name="Rosso M.-N."/>
            <person name="Henrissat B."/>
            <person name="Hibbett D."/>
            <person name="Martinez A.T."/>
            <person name="Grigoriev I.V."/>
        </authorList>
    </citation>
    <scope>NUCLEOTIDE SEQUENCE</scope>
    <source>
        <strain evidence="2">ATCC 90797</strain>
    </source>
</reference>
<sequence length="415" mass="46267">MPLACERPLRRDILISVAWRCQRRVFIAQGWLGQQSSTLRQHSSIASNSKVHRFKIDERRGFIVSSSSEGPLNVTDLATGDTLWALDKELNYGRRFKEVWRLSSEYDTSPPPVISLPDSRQLGAFARSCALYPASRAQFRSWLLPHIPFDTHAYRFVYPSLLVSGLHQAVIFDVPTGTHVQRIDELQDAPHLRPYMFDNIAVHDADLGTHHVLVCCAPSLKDAQAAPHTHPHSELIGCCTQQEIYTSLPRGRQLDQFVAVGVPPCGSHVALLLSCSRLIVVPYFERIIAGEAYEEDASIDIELGCIRYESIDIAYEHDRIAVAIAGGVFVVHLHLDGRWPYVTVNRVARTTDPDDLQPSPDPEHASRTFNSNLSDKFASNVQVLGGRDRLVVAPPHEAVAAVSAIYDLNIVSMQI</sequence>
<dbReference type="Proteomes" id="UP000807025">
    <property type="component" value="Unassembled WGS sequence"/>
</dbReference>
<dbReference type="OrthoDB" id="550575at2759"/>
<dbReference type="AlphaFoldDB" id="A0A9P5ZLD3"/>
<accession>A0A9P5ZLD3</accession>
<comment type="caution">
    <text evidence="2">The sequence shown here is derived from an EMBL/GenBank/DDBJ whole genome shotgun (WGS) entry which is preliminary data.</text>
</comment>
<evidence type="ECO:0000313" key="2">
    <source>
        <dbReference type="EMBL" id="KAF9489178.1"/>
    </source>
</evidence>
<protein>
    <submittedName>
        <fullName evidence="2">Uncharacterized protein</fullName>
    </submittedName>
</protein>